<comment type="caution">
    <text evidence="1">The sequence shown here is derived from an EMBL/GenBank/DDBJ whole genome shotgun (WGS) entry which is preliminary data.</text>
</comment>
<evidence type="ECO:0000313" key="1">
    <source>
        <dbReference type="EMBL" id="KAG0429396.1"/>
    </source>
</evidence>
<evidence type="ECO:0000313" key="2">
    <source>
        <dbReference type="Proteomes" id="UP000805193"/>
    </source>
</evidence>
<organism evidence="1 2">
    <name type="scientific">Ixodes persulcatus</name>
    <name type="common">Taiga tick</name>
    <dbReference type="NCBI Taxonomy" id="34615"/>
    <lineage>
        <taxon>Eukaryota</taxon>
        <taxon>Metazoa</taxon>
        <taxon>Ecdysozoa</taxon>
        <taxon>Arthropoda</taxon>
        <taxon>Chelicerata</taxon>
        <taxon>Arachnida</taxon>
        <taxon>Acari</taxon>
        <taxon>Parasitiformes</taxon>
        <taxon>Ixodida</taxon>
        <taxon>Ixodoidea</taxon>
        <taxon>Ixodidae</taxon>
        <taxon>Ixodinae</taxon>
        <taxon>Ixodes</taxon>
    </lineage>
</organism>
<proteinExistence type="predicted"/>
<keyword evidence="2" id="KW-1185">Reference proteome</keyword>
<accession>A0AC60Q8L9</accession>
<name>A0AC60Q8L9_IXOPE</name>
<dbReference type="Proteomes" id="UP000805193">
    <property type="component" value="Unassembled WGS sequence"/>
</dbReference>
<dbReference type="EMBL" id="JABSTQ010009418">
    <property type="protein sequence ID" value="KAG0429396.1"/>
    <property type="molecule type" value="Genomic_DNA"/>
</dbReference>
<reference evidence="1 2" key="1">
    <citation type="journal article" date="2020" name="Cell">
        <title>Large-Scale Comparative Analyses of Tick Genomes Elucidate Their Genetic Diversity and Vector Capacities.</title>
        <authorList>
            <consortium name="Tick Genome and Microbiome Consortium (TIGMIC)"/>
            <person name="Jia N."/>
            <person name="Wang J."/>
            <person name="Shi W."/>
            <person name="Du L."/>
            <person name="Sun Y."/>
            <person name="Zhan W."/>
            <person name="Jiang J.F."/>
            <person name="Wang Q."/>
            <person name="Zhang B."/>
            <person name="Ji P."/>
            <person name="Bell-Sakyi L."/>
            <person name="Cui X.M."/>
            <person name="Yuan T.T."/>
            <person name="Jiang B.G."/>
            <person name="Yang W.F."/>
            <person name="Lam T.T."/>
            <person name="Chang Q.C."/>
            <person name="Ding S.J."/>
            <person name="Wang X.J."/>
            <person name="Zhu J.G."/>
            <person name="Ruan X.D."/>
            <person name="Zhao L."/>
            <person name="Wei J.T."/>
            <person name="Ye R.Z."/>
            <person name="Que T.C."/>
            <person name="Du C.H."/>
            <person name="Zhou Y.H."/>
            <person name="Cheng J.X."/>
            <person name="Dai P.F."/>
            <person name="Guo W.B."/>
            <person name="Han X.H."/>
            <person name="Huang E.J."/>
            <person name="Li L.F."/>
            <person name="Wei W."/>
            <person name="Gao Y.C."/>
            <person name="Liu J.Z."/>
            <person name="Shao H.Z."/>
            <person name="Wang X."/>
            <person name="Wang C.C."/>
            <person name="Yang T.C."/>
            <person name="Huo Q.B."/>
            <person name="Li W."/>
            <person name="Chen H.Y."/>
            <person name="Chen S.E."/>
            <person name="Zhou L.G."/>
            <person name="Ni X.B."/>
            <person name="Tian J.H."/>
            <person name="Sheng Y."/>
            <person name="Liu T."/>
            <person name="Pan Y.S."/>
            <person name="Xia L.Y."/>
            <person name="Li J."/>
            <person name="Zhao F."/>
            <person name="Cao W.C."/>
        </authorList>
    </citation>
    <scope>NUCLEOTIDE SEQUENCE [LARGE SCALE GENOMIC DNA]</scope>
    <source>
        <strain evidence="1">Iper-2018</strain>
    </source>
</reference>
<protein>
    <submittedName>
        <fullName evidence="1">Uncharacterized protein</fullName>
    </submittedName>
</protein>
<gene>
    <name evidence="1" type="ORF">HPB47_023711</name>
</gene>
<sequence length="117" mass="13344">MRSRRERAAVHPAPHIPPVMTSRGVLLSNVVVPLEHVRPCIIYASASRLPPYVPDDAFQVVIWMDRPHLFTGTRVFRIEMAKAVPNFVYAGHRVMCEYREMKRVCFRSGQEGHFGAA</sequence>